<name>A0ABS7PUL3_9SPHN</name>
<evidence type="ECO:0000256" key="2">
    <source>
        <dbReference type="SAM" id="SignalP"/>
    </source>
</evidence>
<feature type="chain" id="PRO_5047370031" evidence="2">
    <location>
        <begin position="29"/>
        <end position="907"/>
    </location>
</feature>
<dbReference type="InterPro" id="IPR029058">
    <property type="entry name" value="AB_hydrolase_fold"/>
</dbReference>
<keyword evidence="5" id="KW-1185">Reference proteome</keyword>
<dbReference type="PANTHER" id="PTHR42776">
    <property type="entry name" value="SERINE PEPTIDASE S9 FAMILY MEMBER"/>
    <property type="match status" value="1"/>
</dbReference>
<evidence type="ECO:0000256" key="1">
    <source>
        <dbReference type="ARBA" id="ARBA00022801"/>
    </source>
</evidence>
<reference evidence="4 5" key="1">
    <citation type="submission" date="2021-08" db="EMBL/GenBank/DDBJ databases">
        <authorList>
            <person name="Tuo L."/>
        </authorList>
    </citation>
    <scope>NUCLEOTIDE SEQUENCE [LARGE SCALE GENOMIC DNA]</scope>
    <source>
        <strain evidence="4 5">JCM 31229</strain>
    </source>
</reference>
<gene>
    <name evidence="4" type="ORF">K7G82_21875</name>
</gene>
<dbReference type="PANTHER" id="PTHR42776:SF27">
    <property type="entry name" value="DIPEPTIDYL PEPTIDASE FAMILY MEMBER 6"/>
    <property type="match status" value="1"/>
</dbReference>
<dbReference type="EMBL" id="JAINVV010000011">
    <property type="protein sequence ID" value="MBY8824968.1"/>
    <property type="molecule type" value="Genomic_DNA"/>
</dbReference>
<protein>
    <submittedName>
        <fullName evidence="4">Prolyl oligopeptidase family serine peptidase</fullName>
    </submittedName>
</protein>
<accession>A0ABS7PUL3</accession>
<dbReference type="SUPFAM" id="SSF53474">
    <property type="entry name" value="alpha/beta-Hydrolases"/>
    <property type="match status" value="1"/>
</dbReference>
<sequence>MKTIHRRLAGPSRHVLARPLLCSILAGAAAIAPAGASPAGTPATGAAAAEKPVVTLRDIFAMQAMGAMVAGSDGSFAYARQRPADAGGDFGGGRLLSYEAGGDLVLFERSAKGHAIRVVASASAEASFLPIAFSPGGRRLLLLRVTKAGTQVGVHDRDSGTLRFFDAAPSLTFDPVRRLTGTGQNNLVWIDEDRFAYAALPRGEQPSYSNLRWDNQARLTAGREASWAGREPSFRLMVSGGDPAPRDGVLILADARDGASRELGRGLFSDLERSPDGRFLAANRLYDFAPPPADQQLNSLYDASRSSRLSLFDLHAGSQLALPLHRAVRGTISWSPSGRLAFLEPDPDSRDRAVTLNVIDPATLRVAPRSLKGLAVASARQWGGFQLPLRPLWLGTTIVVIARAADRETAGYFKPVEVGGRGAGEKAPGKPPSPFLIAESGDPVPLAADLGDPATTLRIMDDRLLAISGGALRSYDAQGRAAVIATLPGASGFVETGADRTAMAEQALVSLTRPDGTPQFARIDLASGRLGQRIAVPRGEQALAAGADAIVTRKDSAAGSSITIRGFDGRENRIETFNTFLAGRTIPRWRPLSYRSSQDGRALTGCMVLPADYRPGRRYPLIVEVYPAVRNSGCTDPARDPHPFSASAVAAMKGELLAARGYIVLQASMPADLHRSDAGPIDLIDIAAKDAADAAIAQGFADPGRIGLNGMSQGAICALWVATKQPMFRAVLATYGWADNWTHYFENGLTRMFNADFPPTGSAERFEIPFGDFGLGTTPFDDPLRYIRTSPLVNAPKITAPVLLMNGEMDAFDKAQFDAMFMALFRLNKRADYITYWGEGHSPSSPANLRHMWAATLAFYDRALAVARDDQGLIVWDGDVAKTAATGETKDTDWFMRHDGVGDAGGR</sequence>
<dbReference type="Pfam" id="PF00326">
    <property type="entry name" value="Peptidase_S9"/>
    <property type="match status" value="1"/>
</dbReference>
<feature type="domain" description="Peptidase S9 prolyl oligopeptidase catalytic" evidence="3">
    <location>
        <begin position="690"/>
        <end position="865"/>
    </location>
</feature>
<evidence type="ECO:0000259" key="3">
    <source>
        <dbReference type="Pfam" id="PF00326"/>
    </source>
</evidence>
<dbReference type="SUPFAM" id="SSF82171">
    <property type="entry name" value="DPP6 N-terminal domain-like"/>
    <property type="match status" value="1"/>
</dbReference>
<evidence type="ECO:0000313" key="4">
    <source>
        <dbReference type="EMBL" id="MBY8824968.1"/>
    </source>
</evidence>
<organism evidence="4 5">
    <name type="scientific">Sphingomonas colocasiae</name>
    <dbReference type="NCBI Taxonomy" id="1848973"/>
    <lineage>
        <taxon>Bacteria</taxon>
        <taxon>Pseudomonadati</taxon>
        <taxon>Pseudomonadota</taxon>
        <taxon>Alphaproteobacteria</taxon>
        <taxon>Sphingomonadales</taxon>
        <taxon>Sphingomonadaceae</taxon>
        <taxon>Sphingomonas</taxon>
    </lineage>
</organism>
<feature type="signal peptide" evidence="2">
    <location>
        <begin position="1"/>
        <end position="28"/>
    </location>
</feature>
<keyword evidence="1" id="KW-0378">Hydrolase</keyword>
<dbReference type="InterPro" id="IPR001375">
    <property type="entry name" value="Peptidase_S9_cat"/>
</dbReference>
<evidence type="ECO:0000313" key="5">
    <source>
        <dbReference type="Proteomes" id="UP000706039"/>
    </source>
</evidence>
<comment type="caution">
    <text evidence="4">The sequence shown here is derived from an EMBL/GenBank/DDBJ whole genome shotgun (WGS) entry which is preliminary data.</text>
</comment>
<dbReference type="Proteomes" id="UP000706039">
    <property type="component" value="Unassembled WGS sequence"/>
</dbReference>
<proteinExistence type="predicted"/>
<keyword evidence="2" id="KW-0732">Signal</keyword>
<dbReference type="Gene3D" id="3.40.50.1820">
    <property type="entry name" value="alpha/beta hydrolase"/>
    <property type="match status" value="1"/>
</dbReference>
<dbReference type="RefSeq" id="WP_222992077.1">
    <property type="nucleotide sequence ID" value="NZ_JAINVV010000011.1"/>
</dbReference>